<accession>A0A0A9TSU7</accession>
<dbReference type="EMBL" id="GBRH01190094">
    <property type="protein sequence ID" value="JAE07802.1"/>
    <property type="molecule type" value="Transcribed_RNA"/>
</dbReference>
<reference evidence="1" key="2">
    <citation type="journal article" date="2015" name="Data Brief">
        <title>Shoot transcriptome of the giant reed, Arundo donax.</title>
        <authorList>
            <person name="Barrero R.A."/>
            <person name="Guerrero F.D."/>
            <person name="Moolhuijzen P."/>
            <person name="Goolsby J.A."/>
            <person name="Tidwell J."/>
            <person name="Bellgard S.E."/>
            <person name="Bellgard M.I."/>
        </authorList>
    </citation>
    <scope>NUCLEOTIDE SEQUENCE</scope>
    <source>
        <tissue evidence="1">Shoot tissue taken approximately 20 cm above the soil surface</tissue>
    </source>
</reference>
<proteinExistence type="predicted"/>
<organism evidence="1">
    <name type="scientific">Arundo donax</name>
    <name type="common">Giant reed</name>
    <name type="synonym">Donax arundinaceus</name>
    <dbReference type="NCBI Taxonomy" id="35708"/>
    <lineage>
        <taxon>Eukaryota</taxon>
        <taxon>Viridiplantae</taxon>
        <taxon>Streptophyta</taxon>
        <taxon>Embryophyta</taxon>
        <taxon>Tracheophyta</taxon>
        <taxon>Spermatophyta</taxon>
        <taxon>Magnoliopsida</taxon>
        <taxon>Liliopsida</taxon>
        <taxon>Poales</taxon>
        <taxon>Poaceae</taxon>
        <taxon>PACMAD clade</taxon>
        <taxon>Arundinoideae</taxon>
        <taxon>Arundineae</taxon>
        <taxon>Arundo</taxon>
    </lineage>
</organism>
<sequence length="8" mass="938">MGFLRSLD</sequence>
<reference evidence="1" key="1">
    <citation type="submission" date="2014-09" db="EMBL/GenBank/DDBJ databases">
        <authorList>
            <person name="Magalhaes I.L.F."/>
            <person name="Oliveira U."/>
            <person name="Santos F.R."/>
            <person name="Vidigal T.H.D.A."/>
            <person name="Brescovit A.D."/>
            <person name="Santos A.J."/>
        </authorList>
    </citation>
    <scope>NUCLEOTIDE SEQUENCE</scope>
    <source>
        <tissue evidence="1">Shoot tissue taken approximately 20 cm above the soil surface</tissue>
    </source>
</reference>
<protein>
    <submittedName>
        <fullName evidence="1">Uncharacterized protein</fullName>
    </submittedName>
</protein>
<name>A0A0A9TSU7_ARUDO</name>
<evidence type="ECO:0000313" key="1">
    <source>
        <dbReference type="EMBL" id="JAE07802.1"/>
    </source>
</evidence>